<reference evidence="2 3" key="1">
    <citation type="journal article" date="2016" name="Proc. Natl. Acad. Sci. U.S.A.">
        <title>Comparative genomics of biotechnologically important yeasts.</title>
        <authorList>
            <person name="Riley R."/>
            <person name="Haridas S."/>
            <person name="Wolfe K.H."/>
            <person name="Lopes M.R."/>
            <person name="Hittinger C.T."/>
            <person name="Goeker M."/>
            <person name="Salamov A.A."/>
            <person name="Wisecaver J.H."/>
            <person name="Long T.M."/>
            <person name="Calvey C.H."/>
            <person name="Aerts A.L."/>
            <person name="Barry K.W."/>
            <person name="Choi C."/>
            <person name="Clum A."/>
            <person name="Coughlan A.Y."/>
            <person name="Deshpande S."/>
            <person name="Douglass A.P."/>
            <person name="Hanson S.J."/>
            <person name="Klenk H.-P."/>
            <person name="LaButti K.M."/>
            <person name="Lapidus A."/>
            <person name="Lindquist E.A."/>
            <person name="Lipzen A.M."/>
            <person name="Meier-Kolthoff J.P."/>
            <person name="Ohm R.A."/>
            <person name="Otillar R.P."/>
            <person name="Pangilinan J.L."/>
            <person name="Peng Y."/>
            <person name="Rokas A."/>
            <person name="Rosa C.A."/>
            <person name="Scheuner C."/>
            <person name="Sibirny A.A."/>
            <person name="Slot J.C."/>
            <person name="Stielow J.B."/>
            <person name="Sun H."/>
            <person name="Kurtzman C.P."/>
            <person name="Blackwell M."/>
            <person name="Grigoriev I.V."/>
            <person name="Jeffries T.W."/>
        </authorList>
    </citation>
    <scope>NUCLEOTIDE SEQUENCE [LARGE SCALE GENOMIC DNA]</scope>
    <source>
        <strain evidence="2 3">NRRL Y-2026</strain>
    </source>
</reference>
<dbReference type="AlphaFoldDB" id="A0A1E3NPI5"/>
<dbReference type="EMBL" id="KV454002">
    <property type="protein sequence ID" value="ODQ47628.1"/>
    <property type="molecule type" value="Genomic_DNA"/>
</dbReference>
<proteinExistence type="predicted"/>
<name>A0A1E3NPI5_9ASCO</name>
<keyword evidence="3" id="KW-1185">Reference proteome</keyword>
<evidence type="ECO:0000256" key="1">
    <source>
        <dbReference type="SAM" id="MobiDB-lite"/>
    </source>
</evidence>
<dbReference type="Proteomes" id="UP000094455">
    <property type="component" value="Unassembled WGS sequence"/>
</dbReference>
<feature type="region of interest" description="Disordered" evidence="1">
    <location>
        <begin position="75"/>
        <end position="112"/>
    </location>
</feature>
<accession>A0A1E3NPI5</accession>
<sequence length="148" mass="15434">MFVKGLERRDEFYSDLTPITNDIMTTGTLTSSPASEVTNNLASQATDSSEALLTDSDTSAFHLTSGFGAISSSTASVTVTTGGKDSSDQKTTSAKLTHVTGSSSTVSPGDYKHQVSSSYKNAAGYHGGNKKKTLIFGLLGSSFLFSLL</sequence>
<organism evidence="2 3">
    <name type="scientific">Pichia membranifaciens NRRL Y-2026</name>
    <dbReference type="NCBI Taxonomy" id="763406"/>
    <lineage>
        <taxon>Eukaryota</taxon>
        <taxon>Fungi</taxon>
        <taxon>Dikarya</taxon>
        <taxon>Ascomycota</taxon>
        <taxon>Saccharomycotina</taxon>
        <taxon>Pichiomycetes</taxon>
        <taxon>Pichiales</taxon>
        <taxon>Pichiaceae</taxon>
        <taxon>Pichia</taxon>
    </lineage>
</organism>
<dbReference type="GeneID" id="30177558"/>
<evidence type="ECO:0000313" key="3">
    <source>
        <dbReference type="Proteomes" id="UP000094455"/>
    </source>
</evidence>
<evidence type="ECO:0000313" key="2">
    <source>
        <dbReference type="EMBL" id="ODQ47628.1"/>
    </source>
</evidence>
<gene>
    <name evidence="2" type="ORF">PICMEDRAFT_15562</name>
</gene>
<dbReference type="RefSeq" id="XP_019018741.1">
    <property type="nucleotide sequence ID" value="XM_019160871.1"/>
</dbReference>
<feature type="compositionally biased region" description="Polar residues" evidence="1">
    <location>
        <begin position="89"/>
        <end position="107"/>
    </location>
</feature>
<protein>
    <submittedName>
        <fullName evidence="2">Uncharacterized protein</fullName>
    </submittedName>
</protein>